<dbReference type="Pfam" id="PF13426">
    <property type="entry name" value="PAS_9"/>
    <property type="match status" value="1"/>
</dbReference>
<dbReference type="InterPro" id="IPR001610">
    <property type="entry name" value="PAC"/>
</dbReference>
<evidence type="ECO:0000256" key="3">
    <source>
        <dbReference type="ARBA" id="ARBA00022991"/>
    </source>
</evidence>
<dbReference type="SMART" id="SM00091">
    <property type="entry name" value="PAS"/>
    <property type="match status" value="1"/>
</dbReference>
<feature type="domain" description="PAC" evidence="6">
    <location>
        <begin position="93"/>
        <end position="147"/>
    </location>
</feature>
<dbReference type="InterPro" id="IPR003594">
    <property type="entry name" value="HATPase_dom"/>
</dbReference>
<dbReference type="Gene3D" id="3.30.450.20">
    <property type="entry name" value="PAS domain"/>
    <property type="match status" value="1"/>
</dbReference>
<keyword evidence="8" id="KW-1185">Reference proteome</keyword>
<dbReference type="AlphaFoldDB" id="A0A437LYN6"/>
<name>A0A437LYN6_9SPHN</name>
<dbReference type="InterPro" id="IPR036890">
    <property type="entry name" value="HATPase_C_sf"/>
</dbReference>
<dbReference type="SMART" id="SM00086">
    <property type="entry name" value="PAC"/>
    <property type="match status" value="1"/>
</dbReference>
<dbReference type="CDD" id="cd00130">
    <property type="entry name" value="PAS"/>
    <property type="match status" value="1"/>
</dbReference>
<dbReference type="InterPro" id="IPR035965">
    <property type="entry name" value="PAS-like_dom_sf"/>
</dbReference>
<dbReference type="Pfam" id="PF07568">
    <property type="entry name" value="HisKA_2"/>
    <property type="match status" value="1"/>
</dbReference>
<dbReference type="OrthoDB" id="7991996at2"/>
<dbReference type="PROSITE" id="PS50113">
    <property type="entry name" value="PAC"/>
    <property type="match status" value="1"/>
</dbReference>
<dbReference type="InterPro" id="IPR005467">
    <property type="entry name" value="His_kinase_dom"/>
</dbReference>
<feature type="domain" description="Histidine kinase" evidence="4">
    <location>
        <begin position="176"/>
        <end position="365"/>
    </location>
</feature>
<dbReference type="InterPro" id="IPR011495">
    <property type="entry name" value="Sig_transdc_His_kin_sub2_dim/P"/>
</dbReference>
<dbReference type="PROSITE" id="PS50112">
    <property type="entry name" value="PAS"/>
    <property type="match status" value="1"/>
</dbReference>
<reference evidence="7 8" key="1">
    <citation type="submission" date="2019-01" db="EMBL/GenBank/DDBJ databases">
        <authorList>
            <person name="Chen W.-M."/>
        </authorList>
    </citation>
    <scope>NUCLEOTIDE SEQUENCE [LARGE SCALE GENOMIC DNA]</scope>
    <source>
        <strain evidence="7 8">CCP-7</strain>
    </source>
</reference>
<dbReference type="EMBL" id="SACN01000003">
    <property type="protein sequence ID" value="RVT90456.1"/>
    <property type="molecule type" value="Genomic_DNA"/>
</dbReference>
<dbReference type="PANTHER" id="PTHR47429:SF2">
    <property type="entry name" value="PROTEIN TWIN LOV 1"/>
    <property type="match status" value="1"/>
</dbReference>
<dbReference type="NCBIfam" id="TIGR00229">
    <property type="entry name" value="sensory_box"/>
    <property type="match status" value="1"/>
</dbReference>
<keyword evidence="1" id="KW-0285">Flavoprotein</keyword>
<evidence type="ECO:0000313" key="8">
    <source>
        <dbReference type="Proteomes" id="UP000282971"/>
    </source>
</evidence>
<keyword evidence="2" id="KW-0288">FMN</keyword>
<evidence type="ECO:0000256" key="2">
    <source>
        <dbReference type="ARBA" id="ARBA00022643"/>
    </source>
</evidence>
<evidence type="ECO:0000259" key="5">
    <source>
        <dbReference type="PROSITE" id="PS50112"/>
    </source>
</evidence>
<comment type="caution">
    <text evidence="7">The sequence shown here is derived from an EMBL/GenBank/DDBJ whole genome shotgun (WGS) entry which is preliminary data.</text>
</comment>
<organism evidence="7 8">
    <name type="scientific">Sphingomonas crocodyli</name>
    <dbReference type="NCBI Taxonomy" id="1979270"/>
    <lineage>
        <taxon>Bacteria</taxon>
        <taxon>Pseudomonadati</taxon>
        <taxon>Pseudomonadota</taxon>
        <taxon>Alphaproteobacteria</taxon>
        <taxon>Sphingomonadales</taxon>
        <taxon>Sphingomonadaceae</taxon>
        <taxon>Sphingomonas</taxon>
    </lineage>
</organism>
<evidence type="ECO:0000256" key="1">
    <source>
        <dbReference type="ARBA" id="ARBA00022630"/>
    </source>
</evidence>
<dbReference type="SMART" id="SM00387">
    <property type="entry name" value="HATPase_c"/>
    <property type="match status" value="1"/>
</dbReference>
<dbReference type="Proteomes" id="UP000282971">
    <property type="component" value="Unassembled WGS sequence"/>
</dbReference>
<dbReference type="Gene3D" id="3.30.565.10">
    <property type="entry name" value="Histidine kinase-like ATPase, C-terminal domain"/>
    <property type="match status" value="1"/>
</dbReference>
<evidence type="ECO:0000259" key="6">
    <source>
        <dbReference type="PROSITE" id="PS50113"/>
    </source>
</evidence>
<evidence type="ECO:0000313" key="7">
    <source>
        <dbReference type="EMBL" id="RVT90456.1"/>
    </source>
</evidence>
<sequence>MDERKDWHLTDDIEHERGRGDPFAAAVRATRMPMVITDPNRPDNPIVFCNKAFQQLTGYERSEIIGRNCRFLQGPDTDRNDVRKVREAIEAGRDVDVDLLNYRKDGSTFWNALYLSPVRGEANDIQFFFASQLDVTDRVEAQRVIAEQKMIVEEEVERRTAQLSAALEAKTVLLHEVDHRVKNNLTMIGSLLRLQARTIGNAEISAKLEAMLERIDALATVHRRLYESDDVNLFDIGAFTENLVADVVGAAGRVEIEARVDVDRINVPSSIAAALGLMINEILTNALKHAYAHQGGTLTVSAKRDNDRARITIADDGPGFDADMPPVQGLGTLLVKRLAKQATAEVAWASSGAGTVVTVTFPMADA</sequence>
<protein>
    <submittedName>
        <fullName evidence="7">PAS domain-containing protein</fullName>
    </submittedName>
</protein>
<gene>
    <name evidence="7" type="ORF">EOD43_19580</name>
</gene>
<dbReference type="InterPro" id="IPR000700">
    <property type="entry name" value="PAS-assoc_C"/>
</dbReference>
<dbReference type="RefSeq" id="WP_127745715.1">
    <property type="nucleotide sequence ID" value="NZ_SACN01000003.1"/>
</dbReference>
<dbReference type="SUPFAM" id="SSF55785">
    <property type="entry name" value="PYP-like sensor domain (PAS domain)"/>
    <property type="match status" value="1"/>
</dbReference>
<dbReference type="PANTHER" id="PTHR47429">
    <property type="entry name" value="PROTEIN TWIN LOV 1"/>
    <property type="match status" value="1"/>
</dbReference>
<proteinExistence type="predicted"/>
<dbReference type="InterPro" id="IPR000014">
    <property type="entry name" value="PAS"/>
</dbReference>
<feature type="domain" description="PAS" evidence="5">
    <location>
        <begin position="19"/>
        <end position="92"/>
    </location>
</feature>
<dbReference type="SUPFAM" id="SSF55874">
    <property type="entry name" value="ATPase domain of HSP90 chaperone/DNA topoisomerase II/histidine kinase"/>
    <property type="match status" value="1"/>
</dbReference>
<accession>A0A437LYN6</accession>
<evidence type="ECO:0000259" key="4">
    <source>
        <dbReference type="PROSITE" id="PS50109"/>
    </source>
</evidence>
<dbReference type="PROSITE" id="PS50109">
    <property type="entry name" value="HIS_KIN"/>
    <property type="match status" value="1"/>
</dbReference>
<dbReference type="Pfam" id="PF02518">
    <property type="entry name" value="HATPase_c"/>
    <property type="match status" value="1"/>
</dbReference>
<keyword evidence="3" id="KW-0157">Chromophore</keyword>